<evidence type="ECO:0000259" key="10">
    <source>
        <dbReference type="Pfam" id="PF18334"/>
    </source>
</evidence>
<keyword evidence="3" id="KW-0269">Exonuclease</keyword>
<dbReference type="InterPro" id="IPR004859">
    <property type="entry name" value="Xrn1_N"/>
</dbReference>
<dbReference type="PANTHER" id="PTHR12341:SF7">
    <property type="entry name" value="5'-3' EXORIBONUCLEASE 1"/>
    <property type="match status" value="1"/>
</dbReference>
<evidence type="ECO:0000256" key="5">
    <source>
        <dbReference type="SAM" id="MobiDB-lite"/>
    </source>
</evidence>
<gene>
    <name evidence="11" type="ORF">PCOL08062_LOCUS185</name>
    <name evidence="12" type="ORF">PCOL08062_LOCUS186</name>
</gene>
<dbReference type="Gene3D" id="2.30.30.750">
    <property type="match status" value="1"/>
</dbReference>
<evidence type="ECO:0000256" key="3">
    <source>
        <dbReference type="ARBA" id="ARBA00022839"/>
    </source>
</evidence>
<dbReference type="Gene3D" id="3.40.50.12390">
    <property type="match status" value="1"/>
</dbReference>
<dbReference type="Pfam" id="PF18332">
    <property type="entry name" value="XRN1_D1"/>
    <property type="match status" value="1"/>
</dbReference>
<dbReference type="CDD" id="cd18673">
    <property type="entry name" value="PIN_XRN1-2-like"/>
    <property type="match status" value="1"/>
</dbReference>
<evidence type="ECO:0000259" key="8">
    <source>
        <dbReference type="Pfam" id="PF18129"/>
    </source>
</evidence>
<dbReference type="GO" id="GO:0005634">
    <property type="term" value="C:nucleus"/>
    <property type="evidence" value="ECO:0007669"/>
    <property type="project" value="TreeGrafter"/>
</dbReference>
<dbReference type="PANTHER" id="PTHR12341">
    <property type="entry name" value="5'-&gt;3' EXORIBONUCLEASE"/>
    <property type="match status" value="1"/>
</dbReference>
<dbReference type="EMBL" id="HBDZ01000220">
    <property type="protein sequence ID" value="CAD8227724.1"/>
    <property type="molecule type" value="Transcribed_RNA"/>
</dbReference>
<dbReference type="InterPro" id="IPR041412">
    <property type="entry name" value="Xrn1_helical"/>
</dbReference>
<dbReference type="Pfam" id="PF18334">
    <property type="entry name" value="XRN1_D2_D3"/>
    <property type="match status" value="1"/>
</dbReference>
<feature type="domain" description="Xrn1 N-terminal" evidence="6">
    <location>
        <begin position="1"/>
        <end position="134"/>
    </location>
</feature>
<evidence type="ECO:0000256" key="4">
    <source>
        <dbReference type="ARBA" id="ARBA00038299"/>
    </source>
</evidence>
<protein>
    <submittedName>
        <fullName evidence="12">Uncharacterized protein</fullName>
    </submittedName>
</protein>
<dbReference type="Pfam" id="PF17846">
    <property type="entry name" value="XRN_M"/>
    <property type="match status" value="1"/>
</dbReference>
<feature type="compositionally biased region" description="Basic and acidic residues" evidence="5">
    <location>
        <begin position="11"/>
        <end position="26"/>
    </location>
</feature>
<dbReference type="GO" id="GO:0000956">
    <property type="term" value="P:nuclear-transcribed mRNA catabolic process"/>
    <property type="evidence" value="ECO:0007669"/>
    <property type="project" value="TreeGrafter"/>
</dbReference>
<dbReference type="InterPro" id="IPR027073">
    <property type="entry name" value="5_3_exoribonuclease"/>
</dbReference>
<feature type="domain" description="Exoribonuclease Xrn1 D2/D3" evidence="10">
    <location>
        <begin position="792"/>
        <end position="1021"/>
    </location>
</feature>
<feature type="domain" description="5'-3' exoribonuclease 1 D1" evidence="9">
    <location>
        <begin position="601"/>
        <end position="782"/>
    </location>
</feature>
<feature type="compositionally biased region" description="Basic and acidic residues" evidence="5">
    <location>
        <begin position="1409"/>
        <end position="1427"/>
    </location>
</feature>
<organism evidence="12">
    <name type="scientific">Prasinoderma coloniale</name>
    <dbReference type="NCBI Taxonomy" id="156133"/>
    <lineage>
        <taxon>Eukaryota</taxon>
        <taxon>Viridiplantae</taxon>
        <taxon>Prasinodermophyta</taxon>
        <taxon>Prasinodermophyceae</taxon>
        <taxon>Prasinodermales</taxon>
        <taxon>Prasinodermaceae</taxon>
        <taxon>Prasinoderma</taxon>
    </lineage>
</organism>
<feature type="compositionally biased region" description="Pro residues" evidence="5">
    <location>
        <begin position="1309"/>
        <end position="1320"/>
    </location>
</feature>
<feature type="compositionally biased region" description="Basic residues" evidence="5">
    <location>
        <begin position="1428"/>
        <end position="1438"/>
    </location>
</feature>
<dbReference type="InterPro" id="IPR047007">
    <property type="entry name" value="XRN1_D1_sf"/>
</dbReference>
<comment type="similarity">
    <text evidence="4">Belongs to the 5'-3' exonuclease family.</text>
</comment>
<evidence type="ECO:0000256" key="1">
    <source>
        <dbReference type="ARBA" id="ARBA00022722"/>
    </source>
</evidence>
<sequence>MNQQRSRRFRSAKDAAEAAEAQRRSGEAVPEGQPFDSNCITPGTDFMVRLNAHLKWFIRKKVGSDPLWQSPQIILSGHDVPGEGEHKIMEHIRCARASPHWKPNQRHCLYGLDADLIMLGLVTHEPHFCLLREKVRFGGGFRGQPNREIFDASTDPGDSFVLLQVGLLRDYLDGEMRNGLALDALPMEYNLEHVIDDFVFLCYLVGNDFVPSLPTFDINEGALNNLIDLYVEMLPSLGGYLVEDGDVKLERLEMILAQLGAQEEDILAARARDAEAFANKQDRRSGRRRPKEVSDMTIDEEADTSAMKDFSEMSKVLMPRAENDGSGGDLSGAESDGVSDSDMSDASISRIASEPTMMSENFRRIFLEGGEGEGGKGAVDMYKEHYYSQKLGIDPNNPEEVAQVAHDYLEGLIWVFKYYYCGCASWQYFYPHHYAPLASDLKNLTARKIEYVKSEPFYPFQQLLSVMPAGSAHLLPRAYRPLMCEESSPIRDFYPEDFPIDFEGKRNDWEGVCLVPFIDASRLLEAERTIDPSLLSAAEKERNVRSLPQLFQYDESVTSDVCPSPSTDGASKYMPAIHGSKCAVFTLPPYPAEQPPLRPMLAKGTSVGVRSPAGYPTLRTLQCDMRREMAAVNVLGTASKKDSVIVRLDQVAESLKVATAEAVAQATMGQRCFVEWPYLREALVVAVSDATQKITPAGKQVFSHEQAIQWKKDCQGIHRDFRVGRGTDVGVISVMLHVRTCVGLKTQLDGSQVKTFDDAEGLFPLQVTLRKHPAPDMRRSERAQPTEEEAKQALPTGTNVVFLGESHFGCSATVTDSPDATRQSATTLTVAIQPPAIALPKKGATQRLAKSIETRFEPAHVASKRAKCNGMEFGRVTSTIFVQLAEDPDESGNSFGGKRVDLGLGLKHGAKQAYVPGYVRPKPGTGLDGEKMQWEYSDKAVQLVAAYKRAYPWLFNALCASDDLKMSAEDLFPGMDPLMANAQVQNAQKWVKAQPVNRRKLVGLEVKLASDEAIAAIEASIPQSPLLPPPVLVENVKPKLLLCAPEKGKADTVAAGGAMGLGDRVVFVGGLSDTGSVSIPFGACGTVVGLYGDKHVDLLLDVPVAGASDLSGRCSKGRGLLVSSSCLLNVSRPAFAVTSANAHLKSGGQAPTIAPAASQWVARQARQAASVSTAAAAAVEMAAAVAPNAMAAAAAAAAAASAATQANAKSSAPAQKVKGAGAKGTKSEVEDAKTAAAAAIMGSLMGGANGAKGAAPADAANFWKNLQTQAGAAPTAPAAPAPSAATTEADAFWKSLQAQNDGAGAPASAPVPSPAPPPKPSAALLKPQVITGAARPAPPPKRTAKPAQRGGFQGDSRKLDAGEHPSGEDVETRAERLEDIDSEWMQPTEHNPANPKLGEGASMSWQQEHLMEGKSETDFHAEMDARRGGGRGRGRSGGRGKGGDRS</sequence>
<dbReference type="Gene3D" id="2.170.260.40">
    <property type="match status" value="1"/>
</dbReference>
<feature type="region of interest" description="Disordered" evidence="5">
    <location>
        <begin position="1"/>
        <end position="36"/>
    </location>
</feature>
<dbReference type="EMBL" id="HBDZ01000221">
    <property type="protein sequence ID" value="CAD8227725.1"/>
    <property type="molecule type" value="Transcribed_RNA"/>
</dbReference>
<feature type="region of interest" description="Disordered" evidence="5">
    <location>
        <begin position="319"/>
        <end position="345"/>
    </location>
</feature>
<evidence type="ECO:0000256" key="2">
    <source>
        <dbReference type="ARBA" id="ARBA00022801"/>
    </source>
</evidence>
<feature type="region of interest" description="Disordered" evidence="5">
    <location>
        <begin position="1300"/>
        <end position="1446"/>
    </location>
</feature>
<dbReference type="GO" id="GO:0003723">
    <property type="term" value="F:RNA binding"/>
    <property type="evidence" value="ECO:0007669"/>
    <property type="project" value="TreeGrafter"/>
</dbReference>
<dbReference type="InterPro" id="IPR041106">
    <property type="entry name" value="XRN1_D2_D3"/>
</dbReference>
<evidence type="ECO:0000259" key="9">
    <source>
        <dbReference type="Pfam" id="PF18332"/>
    </source>
</evidence>
<dbReference type="InterPro" id="IPR047008">
    <property type="entry name" value="XRN1_SH3_sf"/>
</dbReference>
<dbReference type="Pfam" id="PF03159">
    <property type="entry name" value="XRN_N"/>
    <property type="match status" value="1"/>
</dbReference>
<feature type="compositionally biased region" description="Basic and acidic residues" evidence="5">
    <location>
        <begin position="773"/>
        <end position="791"/>
    </location>
</feature>
<dbReference type="Gene3D" id="1.25.40.1050">
    <property type="match status" value="1"/>
</dbReference>
<feature type="region of interest" description="Disordered" evidence="5">
    <location>
        <begin position="1207"/>
        <end position="1229"/>
    </location>
</feature>
<feature type="domain" description="Xrn1 helical" evidence="7">
    <location>
        <begin position="189"/>
        <end position="558"/>
    </location>
</feature>
<feature type="region of interest" description="Disordered" evidence="5">
    <location>
        <begin position="278"/>
        <end position="305"/>
    </location>
</feature>
<evidence type="ECO:0000259" key="7">
    <source>
        <dbReference type="Pfam" id="PF17846"/>
    </source>
</evidence>
<evidence type="ECO:0000259" key="6">
    <source>
        <dbReference type="Pfam" id="PF03159"/>
    </source>
</evidence>
<dbReference type="Pfam" id="PF18129">
    <property type="entry name" value="SH3_12"/>
    <property type="match status" value="1"/>
</dbReference>
<reference evidence="12" key="1">
    <citation type="submission" date="2021-01" db="EMBL/GenBank/DDBJ databases">
        <authorList>
            <person name="Corre E."/>
            <person name="Pelletier E."/>
            <person name="Niang G."/>
            <person name="Scheremetjew M."/>
            <person name="Finn R."/>
            <person name="Kale V."/>
            <person name="Holt S."/>
            <person name="Cochrane G."/>
            <person name="Meng A."/>
            <person name="Brown T."/>
            <person name="Cohen L."/>
        </authorList>
    </citation>
    <scope>NUCLEOTIDE SEQUENCE</scope>
    <source>
        <strain evidence="12">CCMP1413</strain>
    </source>
</reference>
<keyword evidence="1" id="KW-0540">Nuclease</keyword>
<keyword evidence="2" id="KW-0378">Hydrolase</keyword>
<dbReference type="InterPro" id="IPR041385">
    <property type="entry name" value="SH3_12"/>
</dbReference>
<feature type="region of interest" description="Disordered" evidence="5">
    <location>
        <begin position="773"/>
        <end position="793"/>
    </location>
</feature>
<proteinExistence type="inferred from homology"/>
<dbReference type="InterPro" id="IPR040992">
    <property type="entry name" value="XRN1_D1"/>
</dbReference>
<feature type="compositionally biased region" description="Basic and acidic residues" evidence="5">
    <location>
        <begin position="1355"/>
        <end position="1379"/>
    </location>
</feature>
<accession>A0A6U0M8B6</accession>
<evidence type="ECO:0000313" key="11">
    <source>
        <dbReference type="EMBL" id="CAD8227724.1"/>
    </source>
</evidence>
<name>A0A6U0M8B6_9VIRI</name>
<feature type="compositionally biased region" description="Basic residues" evidence="5">
    <location>
        <begin position="1"/>
        <end position="10"/>
    </location>
</feature>
<feature type="domain" description="5'-3' exoribonuclease 1 SH3-like" evidence="8">
    <location>
        <begin position="1061"/>
        <end position="1129"/>
    </location>
</feature>
<evidence type="ECO:0000313" key="12">
    <source>
        <dbReference type="EMBL" id="CAD8227725.1"/>
    </source>
</evidence>
<dbReference type="GO" id="GO:0004534">
    <property type="term" value="F:5'-3' RNA exonuclease activity"/>
    <property type="evidence" value="ECO:0007669"/>
    <property type="project" value="TreeGrafter"/>
</dbReference>